<dbReference type="Pfam" id="PF02145">
    <property type="entry name" value="Rap_GAP"/>
    <property type="match status" value="1"/>
</dbReference>
<feature type="compositionally biased region" description="Basic residues" evidence="3">
    <location>
        <begin position="2088"/>
        <end position="2098"/>
    </location>
</feature>
<feature type="region of interest" description="Disordered" evidence="3">
    <location>
        <begin position="459"/>
        <end position="484"/>
    </location>
</feature>
<feature type="region of interest" description="Disordered" evidence="3">
    <location>
        <begin position="353"/>
        <end position="395"/>
    </location>
</feature>
<dbReference type="FunFam" id="3.40.50.11210:FF:000001">
    <property type="entry name" value="Ral GTPase-activating protein subunit alpha-1 isoform 1"/>
    <property type="match status" value="1"/>
</dbReference>
<feature type="region of interest" description="Disordered" evidence="3">
    <location>
        <begin position="2071"/>
        <end position="2106"/>
    </location>
</feature>
<organism evidence="5 6">
    <name type="scientific">Cyprinus carpio</name>
    <name type="common">Common carp</name>
    <dbReference type="NCBI Taxonomy" id="7962"/>
    <lineage>
        <taxon>Eukaryota</taxon>
        <taxon>Metazoa</taxon>
        <taxon>Chordata</taxon>
        <taxon>Craniata</taxon>
        <taxon>Vertebrata</taxon>
        <taxon>Euteleostomi</taxon>
        <taxon>Actinopterygii</taxon>
        <taxon>Neopterygii</taxon>
        <taxon>Teleostei</taxon>
        <taxon>Ostariophysi</taxon>
        <taxon>Cypriniformes</taxon>
        <taxon>Cyprinidae</taxon>
        <taxon>Cyprininae</taxon>
        <taxon>Cyprinus</taxon>
    </lineage>
</organism>
<feature type="compositionally biased region" description="Low complexity" evidence="3">
    <location>
        <begin position="882"/>
        <end position="896"/>
    </location>
</feature>
<feature type="compositionally biased region" description="Polar residues" evidence="3">
    <location>
        <begin position="376"/>
        <end position="394"/>
    </location>
</feature>
<dbReference type="SUPFAM" id="SSF111347">
    <property type="entry name" value="Rap/Ran-GAP"/>
    <property type="match status" value="1"/>
</dbReference>
<feature type="compositionally biased region" description="Basic and acidic residues" evidence="3">
    <location>
        <begin position="1621"/>
        <end position="1636"/>
    </location>
</feature>
<feature type="compositionally biased region" description="Acidic residues" evidence="3">
    <location>
        <begin position="1637"/>
        <end position="1676"/>
    </location>
</feature>
<feature type="region of interest" description="Disordered" evidence="3">
    <location>
        <begin position="714"/>
        <end position="739"/>
    </location>
</feature>
<sequence>MIIISSSKHLGMFSKKPHGDVRKSTQKVLDPKKDVLTRLKHLRVVIENAEPAELKHLFEQNYSHIYYVFFENFVTIEVNLKQKGHKSQREELDSILFIFEKILQLLPERIQGRWQFHSIGLILKKLLHTGNSLKIRREGVRLFLLWMQALQHNALREQLWIFACLIPGFPAPQSELGPRTLDNLISPPLNLQESQVTPEEISPLVPPQSGDKSQEDLTGYFLEALLKYMAKSLEWKCKENHEKGFSFLFANFKKYYLPHIFPNFSKETNLYSPILEVPSMRPKPYYVVVKRDPETNEALYCTKENFLNARVIFIRWLVSFWLEPRSNTGTHIPGMEGENVPKNIQRAAAGLAARGEDGGLRPDGLDGGGTGEPEQSHSNTSTLTEREPSSSSLCSMDEEHLTDIEVVRRVLCSSRTNVNFITEIFRQAFLLPMCEAAAMRKVVRVYQEWISQQDKPVFMREPEEDQFTGQLDSTHGQRSDKEEEDIGLTVTVNSRNPNWCRNSGSKSSDSEVLEYNVHAGVQATLQVFITNSSNVFLLEAANELKSLLEEHVDMCKRVLNIYRSLVMHETMSQKTWEQILLVLLRVTECVMKRPPSIMPHGKKSNTLSGRLAGAIFQTLIVAWIKGNLNVYVSRELWDDLLSVLSSLTCWEELVTEWSLTMETLTKVLARNLYSLDLNELPLEKLSEQKQKKHKGKGGAHECQKITVDRSFSKGWSRDPPGQAAVMRQRSATTAGSPGIEKARSIVRQKTVALRSCSTGDSLLSSAFIRSAKSAPVLIHPVHPLLPDSVLTPLADELSANKDELTPKMRPMSNDAGSSNPNVSDLMDEFIQERLRARSTSGMTRRGSSPGSLEIPKDLPELLNRQNTTRPADDPGVPSEWTSPASASGSDLISSDSQSESFNAFQYDNKFENFSFPPETCALASVDQDSLGGAGQTAEEQELSSLTTLHIDSETSSLSQHGLSADTVTITGSESASPMHSLGGSRSQTPSPATLTAEHVQHKDLQLDEKMHHSVLQTPDDLETSEFPTEDCSVMAGGTLTGWHADVATVMWRRMLGILGDVNSIKDPEIHAQVFDYLCELWQNLAKIRDNLGISLDNQSSPPPPDLIPPLRILTPWLFKATMLGERYKQGKLHAYKLICKIMKRRQDVSPNSDFLMHFYNIMHCGLLHQDQDIVNTIIKHCSPRFFSIGLPGATMLILDFIVAASRVTACSSLNAPRVEAQILLGSLVCLPNLYSELPALHPTTADILMTKFTDVKEHIIKHILTSARDEPSAPARCVALCSLGIWLCEELVHGTQHPQIKEALNVICVTLKFSNKTVALVASDILHLLINYVDELQKFPPDTPKKIVEVLIATITYLLPATESSPHELDKRLVVSLLLCLLDWVMALPPKTLLQPVQRASDNEKTDKSVLSCIYKVLHGCVYGAQSFSNPNYFPIHLSDLSSPDYDPFLLLENLKEPEPLHSPDSERSSKLQPVTEVRTRIQQGLISIAARTVISHLVNHLGHYPMSGGPATLTSQVCENQDNPYSESADLTPELFDAPNLQFFVLNGTTLLSYLQIRAEDGLPGGGMSAGLTTTSACVRVIVRDISGKHSWDSAILYGPPQCITPSQTLHLYSNQAGGGRERGRDEDSLERGSQEEPEDGAFQENEEEDLDEEEVKEDGEEKELEEVDEEEEAGLELMAPQAKRQCREVIPSWDSLQNGEDALDEMLQYLGYSSPECLQRTGAPLNIPAPPPTCVSEKQENDVINGILKQCAEEQDFALYRGNDLNMRAVVQQEPSPQRPQSAFYYCKLLLNILGMNSWEKRNSFHLLKKNEKLLRELKNLDSRQCRETHKIAVFYVAEGQEDKHSILSNTAGSQAYEDFVSGLGWEVNLTSHCGFMGGLQRNKSTGLTMPYFATSTVEVMFHVSTRMPPDSDDSLTKKLRHLGNDEVHIVWSEHSRDYRRGIIPTEFGDVLIIIYPMKNHMYSIQIIKKPEVPFFGPLFDGAIVDGNILPTVVRATAINASRALKSLIPLYQNFYEERARYLETIVQHHLEPTTFEDYAARVFCPAPFHHLPSEAGSCLESQLAESPAMQVDGSDLASPISPRASKSRMSMKLRRSSGSANKT</sequence>
<name>A0A8C2AD82_CYPCA</name>
<dbReference type="PANTHER" id="PTHR10063:SF3">
    <property type="entry name" value="RAL GTPASE-ACTIVATING PROTEIN SUBUNIT ALPHA-1"/>
    <property type="match status" value="1"/>
</dbReference>
<accession>A0A8C2AD82</accession>
<dbReference type="InterPro" id="IPR035974">
    <property type="entry name" value="Rap/Ran-GAP_sf"/>
</dbReference>
<evidence type="ECO:0000313" key="5">
    <source>
        <dbReference type="Ensembl" id="ENSCCRP00015103784.1"/>
    </source>
</evidence>
<feature type="region of interest" description="Disordered" evidence="3">
    <location>
        <begin position="837"/>
        <end position="896"/>
    </location>
</feature>
<dbReference type="Gene3D" id="3.40.50.11210">
    <property type="entry name" value="Rap/Ran-GAP"/>
    <property type="match status" value="1"/>
</dbReference>
<dbReference type="InterPro" id="IPR016024">
    <property type="entry name" value="ARM-type_fold"/>
</dbReference>
<dbReference type="SUPFAM" id="SSF48371">
    <property type="entry name" value="ARM repeat"/>
    <property type="match status" value="1"/>
</dbReference>
<dbReference type="PROSITE" id="PS50085">
    <property type="entry name" value="RAPGAP"/>
    <property type="match status" value="1"/>
</dbReference>
<dbReference type="GO" id="GO:0005096">
    <property type="term" value="F:GTPase activator activity"/>
    <property type="evidence" value="ECO:0007669"/>
    <property type="project" value="UniProtKB-KW"/>
</dbReference>
<proteinExistence type="predicted"/>
<dbReference type="PANTHER" id="PTHR10063">
    <property type="entry name" value="TUBERIN"/>
    <property type="match status" value="1"/>
</dbReference>
<evidence type="ECO:0000256" key="2">
    <source>
        <dbReference type="ARBA" id="ARBA00022553"/>
    </source>
</evidence>
<dbReference type="Pfam" id="PF20412">
    <property type="entry name" value="RALGAPB_N"/>
    <property type="match status" value="1"/>
</dbReference>
<evidence type="ECO:0000259" key="4">
    <source>
        <dbReference type="PROSITE" id="PS50085"/>
    </source>
</evidence>
<feature type="compositionally biased region" description="Basic and acidic residues" evidence="3">
    <location>
        <begin position="354"/>
        <end position="364"/>
    </location>
</feature>
<dbReference type="GO" id="GO:0005634">
    <property type="term" value="C:nucleus"/>
    <property type="evidence" value="ECO:0007669"/>
    <property type="project" value="InterPro"/>
</dbReference>
<reference evidence="5" key="1">
    <citation type="submission" date="2025-08" db="UniProtKB">
        <authorList>
            <consortium name="Ensembl"/>
        </authorList>
    </citation>
    <scope>IDENTIFICATION</scope>
</reference>
<dbReference type="InterPro" id="IPR027107">
    <property type="entry name" value="Tuberin/Ral-act_asu"/>
</dbReference>
<feature type="region of interest" description="Disordered" evidence="3">
    <location>
        <begin position="803"/>
        <end position="823"/>
    </location>
</feature>
<protein>
    <submittedName>
        <fullName evidence="5">Ral GTPase activating protein, alpha subunit 1 (catalytic)</fullName>
    </submittedName>
</protein>
<evidence type="ECO:0000313" key="6">
    <source>
        <dbReference type="Proteomes" id="UP000694700"/>
    </source>
</evidence>
<dbReference type="Proteomes" id="UP000694700">
    <property type="component" value="Unplaced"/>
</dbReference>
<feature type="compositionally biased region" description="Polar residues" evidence="3">
    <location>
        <begin position="972"/>
        <end position="993"/>
    </location>
</feature>
<evidence type="ECO:0000256" key="1">
    <source>
        <dbReference type="ARBA" id="ARBA00022468"/>
    </source>
</evidence>
<dbReference type="GO" id="GO:0005737">
    <property type="term" value="C:cytoplasm"/>
    <property type="evidence" value="ECO:0007669"/>
    <property type="project" value="TreeGrafter"/>
</dbReference>
<feature type="region of interest" description="Disordered" evidence="3">
    <location>
        <begin position="972"/>
        <end position="998"/>
    </location>
</feature>
<dbReference type="Ensembl" id="ENSCCRT00015107128.1">
    <property type="protein sequence ID" value="ENSCCRP00015103784.1"/>
    <property type="gene ID" value="ENSCCRG00015034016.1"/>
</dbReference>
<keyword evidence="2" id="KW-0597">Phosphoprotein</keyword>
<dbReference type="InterPro" id="IPR046859">
    <property type="entry name" value="RGPA/RALGAPB_N"/>
</dbReference>
<dbReference type="GO" id="GO:0051056">
    <property type="term" value="P:regulation of small GTPase mediated signal transduction"/>
    <property type="evidence" value="ECO:0007669"/>
    <property type="project" value="InterPro"/>
</dbReference>
<feature type="domain" description="Rap-GAP" evidence="4">
    <location>
        <begin position="1820"/>
        <end position="2028"/>
    </location>
</feature>
<keyword evidence="1" id="KW-0343">GTPase activation</keyword>
<dbReference type="InterPro" id="IPR000331">
    <property type="entry name" value="Rap/Ran_GAP_dom"/>
</dbReference>
<feature type="compositionally biased region" description="Low complexity" evidence="3">
    <location>
        <begin position="837"/>
        <end position="851"/>
    </location>
</feature>
<evidence type="ECO:0000256" key="3">
    <source>
        <dbReference type="SAM" id="MobiDB-lite"/>
    </source>
</evidence>
<feature type="region of interest" description="Disordered" evidence="3">
    <location>
        <begin position="1614"/>
        <end position="1676"/>
    </location>
</feature>